<name>A0ABV4EAF5_9GAMM</name>
<organism evidence="1 2">
    <name type="scientific">Erwinia aeris</name>
    <dbReference type="NCBI Taxonomy" id="3239803"/>
    <lineage>
        <taxon>Bacteria</taxon>
        <taxon>Pseudomonadati</taxon>
        <taxon>Pseudomonadota</taxon>
        <taxon>Gammaproteobacteria</taxon>
        <taxon>Enterobacterales</taxon>
        <taxon>Erwiniaceae</taxon>
        <taxon>Erwinia</taxon>
    </lineage>
</organism>
<sequence>MPFPKKLHYLITQCCYLKEDSRKVKREIASPAVLHFLKFITLFPGGKRDIKPNKGAASRAPLSLWPTMSVNQAALLMATAARPE</sequence>
<reference evidence="1 2" key="1">
    <citation type="submission" date="2024-07" db="EMBL/GenBank/DDBJ databases">
        <authorList>
            <person name="Hebao G."/>
        </authorList>
    </citation>
    <scope>NUCLEOTIDE SEQUENCE [LARGE SCALE GENOMIC DNA]</scope>
    <source>
        <strain evidence="1 2">ACCC 02193</strain>
    </source>
</reference>
<protein>
    <submittedName>
        <fullName evidence="1">Uncharacterized protein</fullName>
    </submittedName>
</protein>
<dbReference type="RefSeq" id="WP_369896120.1">
    <property type="nucleotide sequence ID" value="NZ_JBGFFX010000010.1"/>
</dbReference>
<dbReference type="EMBL" id="JBGFFX010000010">
    <property type="protein sequence ID" value="MEY8771909.1"/>
    <property type="molecule type" value="Genomic_DNA"/>
</dbReference>
<evidence type="ECO:0000313" key="1">
    <source>
        <dbReference type="EMBL" id="MEY8771909.1"/>
    </source>
</evidence>
<comment type="caution">
    <text evidence="1">The sequence shown here is derived from an EMBL/GenBank/DDBJ whole genome shotgun (WGS) entry which is preliminary data.</text>
</comment>
<accession>A0ABV4EAF5</accession>
<evidence type="ECO:0000313" key="2">
    <source>
        <dbReference type="Proteomes" id="UP001565243"/>
    </source>
</evidence>
<dbReference type="Proteomes" id="UP001565243">
    <property type="component" value="Unassembled WGS sequence"/>
</dbReference>
<gene>
    <name evidence="1" type="ORF">AB6T85_16025</name>
</gene>
<proteinExistence type="predicted"/>
<keyword evidence="2" id="KW-1185">Reference proteome</keyword>